<feature type="region of interest" description="Disordered" evidence="1">
    <location>
        <begin position="42"/>
        <end position="93"/>
    </location>
</feature>
<feature type="compositionally biased region" description="Low complexity" evidence="1">
    <location>
        <begin position="69"/>
        <end position="84"/>
    </location>
</feature>
<dbReference type="SUPFAM" id="SSF52200">
    <property type="entry name" value="Toll/Interleukin receptor TIR domain"/>
    <property type="match status" value="1"/>
</dbReference>
<dbReference type="InterPro" id="IPR000157">
    <property type="entry name" value="TIR_dom"/>
</dbReference>
<dbReference type="NCBIfam" id="NF040588">
    <property type="entry name" value="FxsC_Nterm"/>
    <property type="match status" value="1"/>
</dbReference>
<protein>
    <submittedName>
        <fullName evidence="3">TIR-like protein FxsC</fullName>
    </submittedName>
</protein>
<feature type="region of interest" description="Disordered" evidence="1">
    <location>
        <begin position="968"/>
        <end position="998"/>
    </location>
</feature>
<dbReference type="InterPro" id="IPR026367">
    <property type="entry name" value="FxsC_C"/>
</dbReference>
<evidence type="ECO:0000259" key="2">
    <source>
        <dbReference type="Pfam" id="PF13676"/>
    </source>
</evidence>
<dbReference type="InterPro" id="IPR047603">
    <property type="entry name" value="FxsC_N"/>
</dbReference>
<gene>
    <name evidence="3" type="ORF">AB5J56_42335</name>
</gene>
<accession>A0AB39PJP3</accession>
<dbReference type="NCBIfam" id="NF041121">
    <property type="entry name" value="SAV_2336_NTERM"/>
    <property type="match status" value="1"/>
</dbReference>
<evidence type="ECO:0000256" key="1">
    <source>
        <dbReference type="SAM" id="MobiDB-lite"/>
    </source>
</evidence>
<dbReference type="GO" id="GO:0007165">
    <property type="term" value="P:signal transduction"/>
    <property type="evidence" value="ECO:0007669"/>
    <property type="project" value="InterPro"/>
</dbReference>
<evidence type="ECO:0000313" key="3">
    <source>
        <dbReference type="EMBL" id="XDQ30940.1"/>
    </source>
</evidence>
<name>A0AB39PJP3_9ACTN</name>
<reference evidence="3" key="1">
    <citation type="submission" date="2024-07" db="EMBL/GenBank/DDBJ databases">
        <authorList>
            <person name="Yu S.T."/>
        </authorList>
    </citation>
    <scope>NUCLEOTIDE SEQUENCE</scope>
    <source>
        <strain evidence="3">R21</strain>
    </source>
</reference>
<dbReference type="Gene3D" id="3.40.50.10140">
    <property type="entry name" value="Toll/interleukin-1 receptor homology (TIR) domain"/>
    <property type="match status" value="1"/>
</dbReference>
<dbReference type="Pfam" id="PF13676">
    <property type="entry name" value="TIR_2"/>
    <property type="match status" value="1"/>
</dbReference>
<dbReference type="NCBIfam" id="TIGR04276">
    <property type="entry name" value="FxsC_Cterm"/>
    <property type="match status" value="1"/>
</dbReference>
<organism evidence="3">
    <name type="scientific">Streptomyces sp. R21</name>
    <dbReference type="NCBI Taxonomy" id="3238627"/>
    <lineage>
        <taxon>Bacteria</taxon>
        <taxon>Bacillati</taxon>
        <taxon>Actinomycetota</taxon>
        <taxon>Actinomycetes</taxon>
        <taxon>Kitasatosporales</taxon>
        <taxon>Streptomycetaceae</taxon>
        <taxon>Streptomyces</taxon>
    </lineage>
</organism>
<sequence length="998" mass="109752">MPEGTSPTSEPLARAVAALSAAAPELDGTALADVLWLASRMAEGADRGSAVPAPDQPTGAVRLEPPPAWQWEAAPPEEAVPPTERAADAPGRDVHERLSGAPERIRGDAVAAPWGSGLPLRRAVTGALRPWKRPWPQGRRSVLDVEATVEAYARSGELIPAFRPAPERWFDLVLVVDRSPAMGVWRETITDFTAALGWLGAFRTLQVRELTFRDGLPELRDGLRQLVAPGQLSMSDARRLVVVVSDCAASGWREPDVWRHLRTWSLSTPVALLNPLPQKLWRRTGLDLPTVRVSARLPGSAGPLLDVDTSPVPADRNSVEKGGDWLPVPVLSMDPQVVDRWSRALMRTAPEGCGAVLVPREGRTGRPRPRSAAAAAEGFLHTASRPAARLAVLCSAFDRLSMRLVHLVREQLVPEAMTAELAELLISGLFRLHTAEDGTVELSLPQDVQLRLRKELAEHEVWRLYRVLSDYLSSQVGGGRDLLAVVRGEQGRELPAELRPFAEASQRTLELLGLLEGGLVDDSEGHEPEEEQFVGAANPPAAQYADADAEGEFEQATPVAEPEYLPRLAPAAGAAADNRPYFFLSYAHTPAWGSGGGDPDHWVHRLFTDLCDHIMALTDLPAGAPAGFMDREMHSGEGWSEKLSENLATCRVFVPLFSPRYFTSERCGREWFAFHERMVRARAAGAGSVAAIVPALWTHMEYTQFPDSVRHIHMDTTAFGDRYATNGIYGLIKLNRLRDEYEETVLGLAQRIVRVAHESPLPSAQPRSYVSTPTAFKPRGEGPRHIHLTVAAPTRDSIPEHRDGRPYGEDALDWNPYRSESTRPLPAFAEELIRSLDYRITVSSFDDDAGEDMLGEGTGNAAPSRPGILLVDRWALTDDERRRRLRAFDTAARPWITAIVPWDRADPQGHGEEGRKLTNELERTLPLILDRGRRTDCRIAVNGVPTLKAFTDILPAVVAHATQQYLKNAEAHPPRGRHYPRPRLVGPTHPPPYGDPEA</sequence>
<dbReference type="AlphaFoldDB" id="A0AB39PJP3"/>
<dbReference type="InterPro" id="IPR035897">
    <property type="entry name" value="Toll_tir_struct_dom_sf"/>
</dbReference>
<feature type="region of interest" description="Disordered" evidence="1">
    <location>
        <begin position="763"/>
        <end position="782"/>
    </location>
</feature>
<proteinExistence type="predicted"/>
<feature type="compositionally biased region" description="Pro residues" evidence="1">
    <location>
        <begin position="988"/>
        <end position="998"/>
    </location>
</feature>
<dbReference type="RefSeq" id="WP_369241363.1">
    <property type="nucleotide sequence ID" value="NZ_CP163435.1"/>
</dbReference>
<feature type="domain" description="TIR" evidence="2">
    <location>
        <begin position="583"/>
        <end position="676"/>
    </location>
</feature>
<dbReference type="EMBL" id="CP163435">
    <property type="protein sequence ID" value="XDQ30940.1"/>
    <property type="molecule type" value="Genomic_DNA"/>
</dbReference>
<dbReference type="InterPro" id="IPR047738">
    <property type="entry name" value="SAV_2336-like_N"/>
</dbReference>
<feature type="compositionally biased region" description="Polar residues" evidence="1">
    <location>
        <begin position="765"/>
        <end position="774"/>
    </location>
</feature>